<organism evidence="1 2">
    <name type="scientific">Pelomonas margarita</name>
    <dbReference type="NCBI Taxonomy" id="3299031"/>
    <lineage>
        <taxon>Bacteria</taxon>
        <taxon>Pseudomonadati</taxon>
        <taxon>Pseudomonadota</taxon>
        <taxon>Betaproteobacteria</taxon>
        <taxon>Burkholderiales</taxon>
        <taxon>Sphaerotilaceae</taxon>
        <taxon>Roseateles</taxon>
    </lineage>
</organism>
<proteinExistence type="predicted"/>
<sequence>MPMQPICSCCQPAPEVTVTDDAGRRWTFEMHRMFGPLVLRADGQPRERQPGTRSAFWPAFEAWRAQHRPT</sequence>
<reference evidence="1 2" key="1">
    <citation type="submission" date="2024-08" db="EMBL/GenBank/DDBJ databases">
        <authorList>
            <person name="Lu H."/>
        </authorList>
    </citation>
    <scope>NUCLEOTIDE SEQUENCE [LARGE SCALE GENOMIC DNA]</scope>
    <source>
        <strain evidence="1 2">LKC17W</strain>
    </source>
</reference>
<gene>
    <name evidence="1" type="ORF">ACG0Z3_10485</name>
</gene>
<evidence type="ECO:0000313" key="2">
    <source>
        <dbReference type="Proteomes" id="UP001606301"/>
    </source>
</evidence>
<dbReference type="Proteomes" id="UP001606301">
    <property type="component" value="Unassembled WGS sequence"/>
</dbReference>
<dbReference type="EMBL" id="JBIGHW010000004">
    <property type="protein sequence ID" value="MFG6441104.1"/>
    <property type="molecule type" value="Genomic_DNA"/>
</dbReference>
<accession>A0ABW7FIC3</accession>
<protein>
    <submittedName>
        <fullName evidence="1">Uncharacterized protein</fullName>
    </submittedName>
</protein>
<evidence type="ECO:0000313" key="1">
    <source>
        <dbReference type="EMBL" id="MFG6441104.1"/>
    </source>
</evidence>
<comment type="caution">
    <text evidence="1">The sequence shown here is derived from an EMBL/GenBank/DDBJ whole genome shotgun (WGS) entry which is preliminary data.</text>
</comment>
<name>A0ABW7FIC3_9BURK</name>
<keyword evidence="2" id="KW-1185">Reference proteome</keyword>